<proteinExistence type="predicted"/>
<dbReference type="Pfam" id="PF05919">
    <property type="entry name" value="Mitovir_RNA_pol"/>
    <property type="match status" value="1"/>
</dbReference>
<dbReference type="AlphaFoldDB" id="A0A8F1SR16"/>
<protein>
    <submittedName>
        <fullName evidence="1">Uncharacterized protein</fullName>
    </submittedName>
</protein>
<sequence length="161" mass="18446">MLVVTEINNFLPRLYKRYLPWLATIPVMQGMTWMPTWKSLPNSVKAKRYGPPSCFTDFVHEIISYGIRNLIHTKTELITSGRMRIGSNVTLDGIYPVCPRSPNFLSGRIGMVEEGGGKRRLFAIGNYINQRLLRSYHDWLMAVLRRIPCDGTFNQEGPLAQ</sequence>
<geneLocation type="mitochondrion" evidence="1"/>
<accession>A0A8F1SR16</accession>
<gene>
    <name evidence="1" type="primary">ORF161</name>
</gene>
<organism evidence="1">
    <name type="scientific">Zelkova schneideriana</name>
    <dbReference type="NCBI Taxonomy" id="172643"/>
    <lineage>
        <taxon>Eukaryota</taxon>
        <taxon>Viridiplantae</taxon>
        <taxon>Streptophyta</taxon>
        <taxon>Embryophyta</taxon>
        <taxon>Tracheophyta</taxon>
        <taxon>Spermatophyta</taxon>
        <taxon>Magnoliopsida</taxon>
        <taxon>eudicotyledons</taxon>
        <taxon>Gunneridae</taxon>
        <taxon>Pentapetalae</taxon>
        <taxon>rosids</taxon>
        <taxon>fabids</taxon>
        <taxon>Rosales</taxon>
        <taxon>Ulmaceae</taxon>
        <taxon>Zelkova</taxon>
    </lineage>
</organism>
<dbReference type="EMBL" id="MW717907">
    <property type="protein sequence ID" value="QWQ49881.1"/>
    <property type="molecule type" value="Genomic_DNA"/>
</dbReference>
<evidence type="ECO:0000313" key="1">
    <source>
        <dbReference type="EMBL" id="QWQ49881.1"/>
    </source>
</evidence>
<dbReference type="InterPro" id="IPR008686">
    <property type="entry name" value="RNA_pol_mitovir"/>
</dbReference>
<name>A0A8F1SR16_9ROSA</name>
<keyword evidence="1" id="KW-0496">Mitochondrion</keyword>
<reference evidence="1" key="1">
    <citation type="submission" date="2021-03" db="EMBL/GenBank/DDBJ databases">
        <authorList>
            <person name="Liu X."/>
        </authorList>
    </citation>
    <scope>NUCLEOTIDE SEQUENCE</scope>
    <source>
        <strain evidence="1">Mt1</strain>
    </source>
</reference>